<feature type="region of interest" description="Disordered" evidence="1">
    <location>
        <begin position="222"/>
        <end position="313"/>
    </location>
</feature>
<evidence type="ECO:0008006" key="4">
    <source>
        <dbReference type="Google" id="ProtNLM"/>
    </source>
</evidence>
<evidence type="ECO:0000313" key="3">
    <source>
        <dbReference type="Proteomes" id="UP000567246"/>
    </source>
</evidence>
<feature type="compositionally biased region" description="Low complexity" evidence="1">
    <location>
        <begin position="272"/>
        <end position="291"/>
    </location>
</feature>
<dbReference type="EMBL" id="JACHMW010000001">
    <property type="protein sequence ID" value="MBB5847871.1"/>
    <property type="molecule type" value="Genomic_DNA"/>
</dbReference>
<comment type="caution">
    <text evidence="2">The sequence shown here is derived from an EMBL/GenBank/DDBJ whole genome shotgun (WGS) entry which is preliminary data.</text>
</comment>
<dbReference type="RefSeq" id="WP_338104225.1">
    <property type="nucleotide sequence ID" value="NZ_BAABAG010000020.1"/>
</dbReference>
<keyword evidence="3" id="KW-1185">Reference proteome</keyword>
<proteinExistence type="predicted"/>
<feature type="compositionally biased region" description="Acidic residues" evidence="1">
    <location>
        <begin position="303"/>
        <end position="313"/>
    </location>
</feature>
<sequence>MDQERSPDIDADVTGQELDRGTLKEVKGLDERPASWVAKHLVMAGRYIDVDPALAFQHALAASRKGGRLSRVREAVALTAYAAGEYADALREFRTYRRMTGDDTHVAAQVDSERALGRPAKALQLAAEIDTARLDRAARVELAMVVSGIREDAGDLQGAHDALQIPELDRRRGYPFSPRLFQRQADVLLLLGRADEARLWARAVRVAEKALGIGGFAEPEIVDVDTEPVDDRRERGPSPRERRYAENAAPAAEEVPDTPEADDEVAADADTEAPASTESEQDAPPAAVAQADEVDPNQMSLFDELDGGEGEGR</sequence>
<evidence type="ECO:0000256" key="1">
    <source>
        <dbReference type="SAM" id="MobiDB-lite"/>
    </source>
</evidence>
<accession>A0A7W9JI05</accession>
<protein>
    <recommendedName>
        <fullName evidence="4">TPR-repeat-containing protein</fullName>
    </recommendedName>
</protein>
<feature type="compositionally biased region" description="Acidic residues" evidence="1">
    <location>
        <begin position="254"/>
        <end position="271"/>
    </location>
</feature>
<name>A0A7W9JI05_9MICC</name>
<feature type="compositionally biased region" description="Basic and acidic residues" evidence="1">
    <location>
        <begin position="229"/>
        <end position="245"/>
    </location>
</feature>
<dbReference type="Proteomes" id="UP000567246">
    <property type="component" value="Unassembled WGS sequence"/>
</dbReference>
<reference evidence="2 3" key="1">
    <citation type="submission" date="2020-08" db="EMBL/GenBank/DDBJ databases">
        <title>Sequencing the genomes of 1000 actinobacteria strains.</title>
        <authorList>
            <person name="Klenk H.-P."/>
        </authorList>
    </citation>
    <scope>NUCLEOTIDE SEQUENCE [LARGE SCALE GENOMIC DNA]</scope>
    <source>
        <strain evidence="2 3">DSM 17945</strain>
    </source>
</reference>
<organism evidence="2 3">
    <name type="scientific">Micrococcus endophyticus</name>
    <dbReference type="NCBI Taxonomy" id="455343"/>
    <lineage>
        <taxon>Bacteria</taxon>
        <taxon>Bacillati</taxon>
        <taxon>Actinomycetota</taxon>
        <taxon>Actinomycetes</taxon>
        <taxon>Micrococcales</taxon>
        <taxon>Micrococcaceae</taxon>
        <taxon>Micrococcus</taxon>
    </lineage>
</organism>
<dbReference type="AlphaFoldDB" id="A0A7W9JI05"/>
<gene>
    <name evidence="2" type="ORF">HDA33_000435</name>
</gene>
<evidence type="ECO:0000313" key="2">
    <source>
        <dbReference type="EMBL" id="MBB5847871.1"/>
    </source>
</evidence>